<evidence type="ECO:0000313" key="4">
    <source>
        <dbReference type="Proteomes" id="UP001152320"/>
    </source>
</evidence>
<protein>
    <submittedName>
        <fullName evidence="3">Uncharacterized protein</fullName>
    </submittedName>
</protein>
<dbReference type="EMBL" id="JAIZAY010000002">
    <property type="protein sequence ID" value="KAJ8046582.1"/>
    <property type="molecule type" value="Genomic_DNA"/>
</dbReference>
<feature type="region of interest" description="Disordered" evidence="2">
    <location>
        <begin position="1"/>
        <end position="58"/>
    </location>
</feature>
<keyword evidence="1" id="KW-0175">Coiled coil</keyword>
<evidence type="ECO:0000256" key="1">
    <source>
        <dbReference type="SAM" id="Coils"/>
    </source>
</evidence>
<feature type="coiled-coil region" evidence="1">
    <location>
        <begin position="72"/>
        <end position="120"/>
    </location>
</feature>
<name>A0A9Q1CJN1_HOLLE</name>
<evidence type="ECO:0000256" key="2">
    <source>
        <dbReference type="SAM" id="MobiDB-lite"/>
    </source>
</evidence>
<dbReference type="PANTHER" id="PTHR11505">
    <property type="entry name" value="L1 TRANSPOSABLE ELEMENT-RELATED"/>
    <property type="match status" value="1"/>
</dbReference>
<dbReference type="OrthoDB" id="7417618at2759"/>
<accession>A0A9Q1CJN1</accession>
<evidence type="ECO:0000313" key="3">
    <source>
        <dbReference type="EMBL" id="KAJ8046582.1"/>
    </source>
</evidence>
<sequence length="271" mass="31027">MSDQPKRPRGRPPGSQNKKKGEQANAQSSLSSGLASSLPNITNLPVEEEGSDSESLTGSMLANLDSSIERIFKELKAIRHEFKRKLEHHEEQIKELREENATLSERCGALELKIRNLEASQDKHASLLNKQERFSRRNNLRIVGIKTETGENCIEIARNVMTKVGVPDCRIERAHRDGKQYRGKDRHILVKLSYYQDKVSALRNRRHALQNETYHITDDLTLADLNEKRKWSDQVSELFQRGTRLHFSGGCWRTSQGKPYNFTRPNAPDQA</sequence>
<keyword evidence="4" id="KW-1185">Reference proteome</keyword>
<dbReference type="Gene3D" id="3.30.70.1820">
    <property type="entry name" value="L1 transposable element, RRM domain"/>
    <property type="match status" value="1"/>
</dbReference>
<gene>
    <name evidence="3" type="ORF">HOLleu_05299</name>
</gene>
<dbReference type="InterPro" id="IPR004244">
    <property type="entry name" value="Transposase_22"/>
</dbReference>
<organism evidence="3 4">
    <name type="scientific">Holothuria leucospilota</name>
    <name type="common">Black long sea cucumber</name>
    <name type="synonym">Mertensiothuria leucospilota</name>
    <dbReference type="NCBI Taxonomy" id="206669"/>
    <lineage>
        <taxon>Eukaryota</taxon>
        <taxon>Metazoa</taxon>
        <taxon>Echinodermata</taxon>
        <taxon>Eleutherozoa</taxon>
        <taxon>Echinozoa</taxon>
        <taxon>Holothuroidea</taxon>
        <taxon>Aspidochirotacea</taxon>
        <taxon>Aspidochirotida</taxon>
        <taxon>Holothuriidae</taxon>
        <taxon>Holothuria</taxon>
    </lineage>
</organism>
<proteinExistence type="predicted"/>
<dbReference type="AlphaFoldDB" id="A0A9Q1CJN1"/>
<comment type="caution">
    <text evidence="3">The sequence shown here is derived from an EMBL/GenBank/DDBJ whole genome shotgun (WGS) entry which is preliminary data.</text>
</comment>
<dbReference type="Proteomes" id="UP001152320">
    <property type="component" value="Chromosome 2"/>
</dbReference>
<reference evidence="3" key="1">
    <citation type="submission" date="2021-10" db="EMBL/GenBank/DDBJ databases">
        <title>Tropical sea cucumber genome reveals ecological adaptation and Cuvierian tubules defense mechanism.</title>
        <authorList>
            <person name="Chen T."/>
        </authorList>
    </citation>
    <scope>NUCLEOTIDE SEQUENCE</scope>
    <source>
        <strain evidence="3">Nanhai2018</strain>
        <tissue evidence="3">Muscle</tissue>
    </source>
</reference>
<feature type="compositionally biased region" description="Low complexity" evidence="2">
    <location>
        <begin position="28"/>
        <end position="38"/>
    </location>
</feature>